<evidence type="ECO:0000313" key="5">
    <source>
        <dbReference type="Proteomes" id="UP000183700"/>
    </source>
</evidence>
<dbReference type="EMBL" id="JXKM01000006">
    <property type="protein sequence ID" value="OJG35580.1"/>
    <property type="molecule type" value="Genomic_DNA"/>
</dbReference>
<dbReference type="GO" id="GO:0016020">
    <property type="term" value="C:membrane"/>
    <property type="evidence" value="ECO:0007669"/>
    <property type="project" value="InterPro"/>
</dbReference>
<dbReference type="Proteomes" id="UP000183700">
    <property type="component" value="Unassembled WGS sequence"/>
</dbReference>
<feature type="signal peptide" evidence="2">
    <location>
        <begin position="1"/>
        <end position="21"/>
    </location>
</feature>
<keyword evidence="2" id="KW-0732">Signal</keyword>
<feature type="domain" description="FMN-binding" evidence="3">
    <location>
        <begin position="191"/>
        <end position="282"/>
    </location>
</feature>
<evidence type="ECO:0000259" key="3">
    <source>
        <dbReference type="SMART" id="SM00900"/>
    </source>
</evidence>
<name>A0A1L8SU07_9ENTE</name>
<evidence type="ECO:0000256" key="2">
    <source>
        <dbReference type="SAM" id="SignalP"/>
    </source>
</evidence>
<feature type="region of interest" description="Disordered" evidence="1">
    <location>
        <begin position="88"/>
        <end position="115"/>
    </location>
</feature>
<dbReference type="NCBIfam" id="NF041941">
    <property type="entry name" value="lipo_FMN_PplA"/>
    <property type="match status" value="1"/>
</dbReference>
<reference evidence="4 5" key="1">
    <citation type="submission" date="2014-12" db="EMBL/GenBank/DDBJ databases">
        <title>Draft genome sequences of 29 type strains of Enterococci.</title>
        <authorList>
            <person name="Zhong Z."/>
            <person name="Sun Z."/>
            <person name="Liu W."/>
            <person name="Zhang W."/>
            <person name="Zhang H."/>
        </authorList>
    </citation>
    <scope>NUCLEOTIDE SEQUENCE [LARGE SCALE GENOMIC DNA]</scope>
    <source>
        <strain evidence="4 5">DSM 22802</strain>
    </source>
</reference>
<dbReference type="RefSeq" id="WP_071862545.1">
    <property type="nucleotide sequence ID" value="NZ_JBHLVS010000032.1"/>
</dbReference>
<gene>
    <name evidence="4" type="ORF">RV00_GL002765</name>
</gene>
<dbReference type="InterPro" id="IPR049652">
    <property type="entry name" value="PplA-like"/>
</dbReference>
<evidence type="ECO:0000313" key="4">
    <source>
        <dbReference type="EMBL" id="OJG35580.1"/>
    </source>
</evidence>
<feature type="compositionally biased region" description="Basic and acidic residues" evidence="1">
    <location>
        <begin position="93"/>
        <end position="115"/>
    </location>
</feature>
<protein>
    <submittedName>
        <fullName evidence="4">FMN-binding protein</fullName>
    </submittedName>
</protein>
<keyword evidence="5" id="KW-1185">Reference proteome</keyword>
<dbReference type="Pfam" id="PF04205">
    <property type="entry name" value="FMN_bind"/>
    <property type="match status" value="2"/>
</dbReference>
<dbReference type="GO" id="GO:0010181">
    <property type="term" value="F:FMN binding"/>
    <property type="evidence" value="ECO:0007669"/>
    <property type="project" value="InterPro"/>
</dbReference>
<sequence>MKMKKIVSGFAVVAFSTLALAACGGSNDKEAASNSSTSSSEAAKPAEKEAGGDLKDGSYKLEEKNYDHGYRVVFDMTVKDGKITKSNYDYLNEDGKSKQKDADYEKSMKEKTKTGPKEYIPALNKSLEETQNPDAVEVVTGATHSSENFKNYSQQLVQAAQAGDTKTIEIDNGAAMKDGTYKLEEKNYSNGYRTIFSMTVAGGKITESNFDMVDKDGKSKKDDADYEKNMKAKSGVGPKEYIEQLNKGLVEKGAPADVEVVTGATHSSHAFQTYAAQLVNAAEKGDTNTIQVDNIVTKK</sequence>
<dbReference type="SMART" id="SM00900">
    <property type="entry name" value="FMN_bind"/>
    <property type="match status" value="2"/>
</dbReference>
<evidence type="ECO:0000256" key="1">
    <source>
        <dbReference type="SAM" id="MobiDB-lite"/>
    </source>
</evidence>
<dbReference type="PROSITE" id="PS51257">
    <property type="entry name" value="PROKAR_LIPOPROTEIN"/>
    <property type="match status" value="1"/>
</dbReference>
<dbReference type="AlphaFoldDB" id="A0A1L8SU07"/>
<dbReference type="STRING" id="319970.RV00_GL002765"/>
<dbReference type="InterPro" id="IPR007329">
    <property type="entry name" value="FMN-bd"/>
</dbReference>
<dbReference type="OrthoDB" id="1937675at2"/>
<feature type="compositionally biased region" description="Low complexity" evidence="1">
    <location>
        <begin position="32"/>
        <end position="43"/>
    </location>
</feature>
<feature type="compositionally biased region" description="Basic and acidic residues" evidence="1">
    <location>
        <begin position="44"/>
        <end position="59"/>
    </location>
</feature>
<dbReference type="Gene3D" id="3.90.1010.20">
    <property type="match status" value="2"/>
</dbReference>
<feature type="domain" description="FMN-binding" evidence="3">
    <location>
        <begin position="69"/>
        <end position="160"/>
    </location>
</feature>
<feature type="chain" id="PRO_5038859123" evidence="2">
    <location>
        <begin position="22"/>
        <end position="299"/>
    </location>
</feature>
<accession>A0A1L8SU07</accession>
<proteinExistence type="predicted"/>
<feature type="region of interest" description="Disordered" evidence="1">
    <location>
        <begin position="25"/>
        <end position="59"/>
    </location>
</feature>
<organism evidence="4 5">
    <name type="scientific">Enterococcus devriesei</name>
    <dbReference type="NCBI Taxonomy" id="319970"/>
    <lineage>
        <taxon>Bacteria</taxon>
        <taxon>Bacillati</taxon>
        <taxon>Bacillota</taxon>
        <taxon>Bacilli</taxon>
        <taxon>Lactobacillales</taxon>
        <taxon>Enterococcaceae</taxon>
        <taxon>Enterococcus</taxon>
    </lineage>
</organism>
<comment type="caution">
    <text evidence="4">The sequence shown here is derived from an EMBL/GenBank/DDBJ whole genome shotgun (WGS) entry which is preliminary data.</text>
</comment>